<reference evidence="2" key="1">
    <citation type="journal article" date="2023" name="Mol. Phylogenet. Evol.">
        <title>Genome-scale phylogeny and comparative genomics of the fungal order Sordariales.</title>
        <authorList>
            <person name="Hensen N."/>
            <person name="Bonometti L."/>
            <person name="Westerberg I."/>
            <person name="Brannstrom I.O."/>
            <person name="Guillou S."/>
            <person name="Cros-Aarteil S."/>
            <person name="Calhoun S."/>
            <person name="Haridas S."/>
            <person name="Kuo A."/>
            <person name="Mondo S."/>
            <person name="Pangilinan J."/>
            <person name="Riley R."/>
            <person name="LaButti K."/>
            <person name="Andreopoulos B."/>
            <person name="Lipzen A."/>
            <person name="Chen C."/>
            <person name="Yan M."/>
            <person name="Daum C."/>
            <person name="Ng V."/>
            <person name="Clum A."/>
            <person name="Steindorff A."/>
            <person name="Ohm R.A."/>
            <person name="Martin F."/>
            <person name="Silar P."/>
            <person name="Natvig D.O."/>
            <person name="Lalanne C."/>
            <person name="Gautier V."/>
            <person name="Ament-Velasquez S.L."/>
            <person name="Kruys A."/>
            <person name="Hutchinson M.I."/>
            <person name="Powell A.J."/>
            <person name="Barry K."/>
            <person name="Miller A.N."/>
            <person name="Grigoriev I.V."/>
            <person name="Debuchy R."/>
            <person name="Gladieux P."/>
            <person name="Hiltunen Thoren M."/>
            <person name="Johannesson H."/>
        </authorList>
    </citation>
    <scope>NUCLEOTIDE SEQUENCE</scope>
    <source>
        <strain evidence="2">CBS 626.80</strain>
    </source>
</reference>
<evidence type="ECO:0000256" key="1">
    <source>
        <dbReference type="SAM" id="MobiDB-lite"/>
    </source>
</evidence>
<comment type="caution">
    <text evidence="2">The sequence shown here is derived from an EMBL/GenBank/DDBJ whole genome shotgun (WGS) entry which is preliminary data.</text>
</comment>
<feature type="region of interest" description="Disordered" evidence="1">
    <location>
        <begin position="173"/>
        <end position="192"/>
    </location>
</feature>
<proteinExistence type="predicted"/>
<dbReference type="Proteomes" id="UP001303222">
    <property type="component" value="Unassembled WGS sequence"/>
</dbReference>
<dbReference type="AlphaFoldDB" id="A0AAN6SB11"/>
<gene>
    <name evidence="2" type="ORF">QBC32DRAFT_409133</name>
</gene>
<sequence>MNTGPIPHCGPTKPYQPYHLLPAYNQTPYGILDCNHDATHAELLQSFFDKSTAASLVRFFVGSTETPRKMDCRSWKCPVSQDIQVLRDTEGSGSSKLITPEQWAIQWIFLEEDRPVTDWMILPYLGILVTDPIVCLNDGTSASQRFDRYTAQMGRVGGKGVKKMQLEIKELEDKKKSEEEETRMKSVTSKPSVAVKTTTTTSTITRTRLFFGC</sequence>
<feature type="compositionally biased region" description="Basic and acidic residues" evidence="1">
    <location>
        <begin position="173"/>
        <end position="184"/>
    </location>
</feature>
<evidence type="ECO:0000313" key="2">
    <source>
        <dbReference type="EMBL" id="KAK3947612.1"/>
    </source>
</evidence>
<name>A0AAN6SB11_9PEZI</name>
<accession>A0AAN6SB11</accession>
<protein>
    <submittedName>
        <fullName evidence="2">Uncharacterized protein</fullName>
    </submittedName>
</protein>
<evidence type="ECO:0000313" key="3">
    <source>
        <dbReference type="Proteomes" id="UP001303222"/>
    </source>
</evidence>
<dbReference type="EMBL" id="MU859332">
    <property type="protein sequence ID" value="KAK3947612.1"/>
    <property type="molecule type" value="Genomic_DNA"/>
</dbReference>
<reference evidence="2" key="2">
    <citation type="submission" date="2023-06" db="EMBL/GenBank/DDBJ databases">
        <authorList>
            <consortium name="Lawrence Berkeley National Laboratory"/>
            <person name="Mondo S.J."/>
            <person name="Hensen N."/>
            <person name="Bonometti L."/>
            <person name="Westerberg I."/>
            <person name="Brannstrom I.O."/>
            <person name="Guillou S."/>
            <person name="Cros-Aarteil S."/>
            <person name="Calhoun S."/>
            <person name="Haridas S."/>
            <person name="Kuo A."/>
            <person name="Pangilinan J."/>
            <person name="Riley R."/>
            <person name="Labutti K."/>
            <person name="Andreopoulos B."/>
            <person name="Lipzen A."/>
            <person name="Chen C."/>
            <person name="Yanf M."/>
            <person name="Daum C."/>
            <person name="Ng V."/>
            <person name="Clum A."/>
            <person name="Steindorff A."/>
            <person name="Ohm R."/>
            <person name="Martin F."/>
            <person name="Silar P."/>
            <person name="Natvig D."/>
            <person name="Lalanne C."/>
            <person name="Gautier V."/>
            <person name="Ament-Velasquez S.L."/>
            <person name="Kruys A."/>
            <person name="Hutchinson M.I."/>
            <person name="Powell A.J."/>
            <person name="Barry K."/>
            <person name="Miller A.N."/>
            <person name="Grigoriev I.V."/>
            <person name="Debuchy R."/>
            <person name="Gladieux P."/>
            <person name="Thoren M.H."/>
            <person name="Johannesson H."/>
        </authorList>
    </citation>
    <scope>NUCLEOTIDE SEQUENCE</scope>
    <source>
        <strain evidence="2">CBS 626.80</strain>
    </source>
</reference>
<keyword evidence="3" id="KW-1185">Reference proteome</keyword>
<organism evidence="2 3">
    <name type="scientific">Pseudoneurospora amorphoporcata</name>
    <dbReference type="NCBI Taxonomy" id="241081"/>
    <lineage>
        <taxon>Eukaryota</taxon>
        <taxon>Fungi</taxon>
        <taxon>Dikarya</taxon>
        <taxon>Ascomycota</taxon>
        <taxon>Pezizomycotina</taxon>
        <taxon>Sordariomycetes</taxon>
        <taxon>Sordariomycetidae</taxon>
        <taxon>Sordariales</taxon>
        <taxon>Sordariaceae</taxon>
        <taxon>Pseudoneurospora</taxon>
    </lineage>
</organism>